<protein>
    <submittedName>
        <fullName evidence="2">Uncharacterized protein</fullName>
    </submittedName>
</protein>
<keyword evidence="1" id="KW-0812">Transmembrane</keyword>
<dbReference type="EMBL" id="VZOK01000065">
    <property type="protein sequence ID" value="KAB0633567.1"/>
    <property type="molecule type" value="Genomic_DNA"/>
</dbReference>
<dbReference type="AlphaFoldDB" id="A0A6L3MPS9"/>
<name>A0A6L3MPS9_9BURK</name>
<evidence type="ECO:0000313" key="2">
    <source>
        <dbReference type="EMBL" id="KAB0633567.1"/>
    </source>
</evidence>
<feature type="transmembrane region" description="Helical" evidence="1">
    <location>
        <begin position="63"/>
        <end position="86"/>
    </location>
</feature>
<comment type="caution">
    <text evidence="2">The sequence shown here is derived from an EMBL/GenBank/DDBJ whole genome shotgun (WGS) entry which is preliminary data.</text>
</comment>
<keyword evidence="1" id="KW-0472">Membrane</keyword>
<sequence length="178" mass="20015">MIALYRFSPAILVLYAAGALIAWFAPEDALMRWPFLSVVVINVGKIFPLLPNAVEKSKFPDVTALYFALMLAAFPFRLIVGCRLFYAGQAKAKEVYRKLSLRERLKVIFMVPILFFCSVFLLIEGYCYELNFIAISGSRLWLGLVGPLFAGGAQIICISLSFGWIRFHLSNVFLSKGE</sequence>
<evidence type="ECO:0000256" key="1">
    <source>
        <dbReference type="SAM" id="Phobius"/>
    </source>
</evidence>
<feature type="transmembrane region" description="Helical" evidence="1">
    <location>
        <begin position="6"/>
        <end position="26"/>
    </location>
</feature>
<dbReference type="Proteomes" id="UP000473470">
    <property type="component" value="Unassembled WGS sequence"/>
</dbReference>
<reference evidence="2 3" key="1">
    <citation type="submission" date="2019-09" db="EMBL/GenBank/DDBJ databases">
        <title>Draft genome sequences of 48 bacterial type strains from the CCUG.</title>
        <authorList>
            <person name="Tunovic T."/>
            <person name="Pineiro-Iglesias B."/>
            <person name="Unosson C."/>
            <person name="Inganas E."/>
            <person name="Ohlen M."/>
            <person name="Cardew S."/>
            <person name="Jensie-Markopoulos S."/>
            <person name="Salva-Serra F."/>
            <person name="Jaen-Luchoro D."/>
            <person name="Karlsson R."/>
            <person name="Svensson-Stadler L."/>
            <person name="Chun J."/>
            <person name="Moore E."/>
        </authorList>
    </citation>
    <scope>NUCLEOTIDE SEQUENCE [LARGE SCALE GENOMIC DNA]</scope>
    <source>
        <strain evidence="2 3">CCUG 65686</strain>
    </source>
</reference>
<keyword evidence="1" id="KW-1133">Transmembrane helix</keyword>
<gene>
    <name evidence="2" type="ORF">F7R25_29510</name>
</gene>
<feature type="transmembrane region" description="Helical" evidence="1">
    <location>
        <begin position="140"/>
        <end position="165"/>
    </location>
</feature>
<feature type="transmembrane region" description="Helical" evidence="1">
    <location>
        <begin position="107"/>
        <end position="128"/>
    </location>
</feature>
<accession>A0A6L3MPS9</accession>
<evidence type="ECO:0000313" key="3">
    <source>
        <dbReference type="Proteomes" id="UP000473470"/>
    </source>
</evidence>
<organism evidence="2 3">
    <name type="scientific">Burkholderia stagnalis</name>
    <dbReference type="NCBI Taxonomy" id="1503054"/>
    <lineage>
        <taxon>Bacteria</taxon>
        <taxon>Pseudomonadati</taxon>
        <taxon>Pseudomonadota</taxon>
        <taxon>Betaproteobacteria</taxon>
        <taxon>Burkholderiales</taxon>
        <taxon>Burkholderiaceae</taxon>
        <taxon>Burkholderia</taxon>
        <taxon>Burkholderia cepacia complex</taxon>
    </lineage>
</organism>
<proteinExistence type="predicted"/>